<name>A0A383XRE4_9GAMM</name>
<keyword evidence="10" id="KW-1185">Reference proteome</keyword>
<feature type="chain" id="PRO_5016673796" description="TolC family protein" evidence="8">
    <location>
        <begin position="29"/>
        <end position="421"/>
    </location>
</feature>
<evidence type="ECO:0000256" key="5">
    <source>
        <dbReference type="ARBA" id="ARBA00022692"/>
    </source>
</evidence>
<dbReference type="GO" id="GO:0015562">
    <property type="term" value="F:efflux transmembrane transporter activity"/>
    <property type="evidence" value="ECO:0007669"/>
    <property type="project" value="InterPro"/>
</dbReference>
<reference evidence="9 10" key="1">
    <citation type="submission" date="2018-05" db="EMBL/GenBank/DDBJ databases">
        <title>Abyssibacter profundi OUC007T gen. nov., sp. nov, a marine bacterium isolated from seawater of the Mariana Trench.</title>
        <authorList>
            <person name="Zhou S."/>
        </authorList>
    </citation>
    <scope>NUCLEOTIDE SEQUENCE [LARGE SCALE GENOMIC DNA]</scope>
    <source>
        <strain evidence="9 10">OUC007</strain>
    </source>
</reference>
<dbReference type="PANTHER" id="PTHR30026">
    <property type="entry name" value="OUTER MEMBRANE PROTEIN TOLC"/>
    <property type="match status" value="1"/>
</dbReference>
<keyword evidence="7" id="KW-0998">Cell outer membrane</keyword>
<evidence type="ECO:0000256" key="7">
    <source>
        <dbReference type="ARBA" id="ARBA00023237"/>
    </source>
</evidence>
<comment type="subcellular location">
    <subcellularLocation>
        <location evidence="1">Cell outer membrane</location>
    </subcellularLocation>
</comment>
<comment type="similarity">
    <text evidence="2">Belongs to the outer membrane factor (OMF) (TC 1.B.17) family.</text>
</comment>
<evidence type="ECO:0000256" key="3">
    <source>
        <dbReference type="ARBA" id="ARBA00022448"/>
    </source>
</evidence>
<keyword evidence="8" id="KW-0732">Signal</keyword>
<dbReference type="GO" id="GO:1990281">
    <property type="term" value="C:efflux pump complex"/>
    <property type="evidence" value="ECO:0007669"/>
    <property type="project" value="TreeGrafter"/>
</dbReference>
<dbReference type="Pfam" id="PF02321">
    <property type="entry name" value="OEP"/>
    <property type="match status" value="1"/>
</dbReference>
<evidence type="ECO:0000313" key="10">
    <source>
        <dbReference type="Proteomes" id="UP000251800"/>
    </source>
</evidence>
<evidence type="ECO:0008006" key="11">
    <source>
        <dbReference type="Google" id="ProtNLM"/>
    </source>
</evidence>
<accession>A0A383XRE4</accession>
<evidence type="ECO:0000256" key="8">
    <source>
        <dbReference type="SAM" id="SignalP"/>
    </source>
</evidence>
<dbReference type="SUPFAM" id="SSF56954">
    <property type="entry name" value="Outer membrane efflux proteins (OEP)"/>
    <property type="match status" value="1"/>
</dbReference>
<keyword evidence="4" id="KW-1134">Transmembrane beta strand</keyword>
<organism evidence="9 10">
    <name type="scientific">Abyssibacter profundi</name>
    <dbReference type="NCBI Taxonomy" id="2182787"/>
    <lineage>
        <taxon>Bacteria</taxon>
        <taxon>Pseudomonadati</taxon>
        <taxon>Pseudomonadota</taxon>
        <taxon>Gammaproteobacteria</taxon>
        <taxon>Chromatiales</taxon>
        <taxon>Oceanococcaceae</taxon>
        <taxon>Abyssibacter</taxon>
    </lineage>
</organism>
<keyword evidence="5" id="KW-0812">Transmembrane</keyword>
<dbReference type="GO" id="GO:0009279">
    <property type="term" value="C:cell outer membrane"/>
    <property type="evidence" value="ECO:0007669"/>
    <property type="project" value="UniProtKB-SubCell"/>
</dbReference>
<keyword evidence="3" id="KW-0813">Transport</keyword>
<proteinExistence type="inferred from homology"/>
<dbReference type="GO" id="GO:0015288">
    <property type="term" value="F:porin activity"/>
    <property type="evidence" value="ECO:0007669"/>
    <property type="project" value="TreeGrafter"/>
</dbReference>
<dbReference type="PANTHER" id="PTHR30026:SF20">
    <property type="entry name" value="OUTER MEMBRANE PROTEIN TOLC"/>
    <property type="match status" value="1"/>
</dbReference>
<feature type="signal peptide" evidence="8">
    <location>
        <begin position="1"/>
        <end position="28"/>
    </location>
</feature>
<dbReference type="InterPro" id="IPR003423">
    <property type="entry name" value="OMP_efflux"/>
</dbReference>
<gene>
    <name evidence="9" type="ORF">DEH80_13310</name>
</gene>
<comment type="caution">
    <text evidence="9">The sequence shown here is derived from an EMBL/GenBank/DDBJ whole genome shotgun (WGS) entry which is preliminary data.</text>
</comment>
<evidence type="ECO:0000256" key="1">
    <source>
        <dbReference type="ARBA" id="ARBA00004442"/>
    </source>
</evidence>
<evidence type="ECO:0000256" key="4">
    <source>
        <dbReference type="ARBA" id="ARBA00022452"/>
    </source>
</evidence>
<dbReference type="Gene3D" id="1.20.1600.10">
    <property type="entry name" value="Outer membrane efflux proteins (OEP)"/>
    <property type="match status" value="1"/>
</dbReference>
<sequence>MMRASVEGRSAWHAALLMLICAAVPAFASADPRVQELSLDQAEALLMSQPHISQRLAAARAGASGEQRAAGRWANPVLELSDESVSGGGQSEDERSIWIRQSLDLSRVRRQRSLAAAAEGGARVADTQHGVRLLIQQLRNSYFNALYWQQRTRLLADARTRIERLITMITEQVARGETAQFDLLRLEQQQVSVSAREAASAARADRDHQRLLALLGLGTQQGLRLTDPLIPPAPPDLVSLLEQLPRLPVLRAAQARLDAAQASLRAEQRTRIPEITLGLGHRTVESNGMEQDGALVALEVPLPLFDRRSDQRQIAASNVESTTAELTALQQQVAGDVRGLWAAATRLRGQAMRITEEAERSSSAMLMAAETGYAEAELSVLQLTDALDTVLSTLLNAHDLTWAARAAHNELHRYTLDDSNE</sequence>
<evidence type="ECO:0000313" key="9">
    <source>
        <dbReference type="EMBL" id="PWN55198.1"/>
    </source>
</evidence>
<protein>
    <recommendedName>
        <fullName evidence="11">TolC family protein</fullName>
    </recommendedName>
</protein>
<dbReference type="Proteomes" id="UP000251800">
    <property type="component" value="Unassembled WGS sequence"/>
</dbReference>
<keyword evidence="6" id="KW-0472">Membrane</keyword>
<evidence type="ECO:0000256" key="6">
    <source>
        <dbReference type="ARBA" id="ARBA00023136"/>
    </source>
</evidence>
<dbReference type="InterPro" id="IPR051906">
    <property type="entry name" value="TolC-like"/>
</dbReference>
<dbReference type="EMBL" id="QEQK01000012">
    <property type="protein sequence ID" value="PWN55198.1"/>
    <property type="molecule type" value="Genomic_DNA"/>
</dbReference>
<evidence type="ECO:0000256" key="2">
    <source>
        <dbReference type="ARBA" id="ARBA00007613"/>
    </source>
</evidence>
<dbReference type="AlphaFoldDB" id="A0A383XRE4"/>